<sequence>MSSIAVMEAKSASAGPKTSRAKTAKRSKVSTKWRPLKPEFEPGPFDVICARGKDAREHVGNRRMRLTVDVSLDRYRAASTKHEKSNIVWHIVDTVRAQSPEGGFVKFANGGWYEVGDHWAREKIGQSFRDRLHMDYKSSSRAKSVRKRMANTPGPLEIQQNAGEELNEHMLKVSQNLFSSDENEITRMLVQANKAMLKDMKEEDNVKMPATPAVQDTYVPPPIDLNRDVSNLFAAPPHMPSAPTPVAVPSASAAAAVEPIRMGALNMNKGSFNTKQQQQRPQQQEMMTQSVTSSGLLQMPMLRSSFSKTIADHVSQEQQQQQPQANNTPLNFGALAAFAALTSHHTKQHQFAGAFDDNMFAPLPLDGKQHQRSSLDSQQVAQLFGEPSTGDLLGDGLLNDDILSDIEEV</sequence>
<proteinExistence type="predicted"/>
<feature type="compositionally biased region" description="Basic residues" evidence="1">
    <location>
        <begin position="19"/>
        <end position="35"/>
    </location>
</feature>
<dbReference type="InterPro" id="IPR049227">
    <property type="entry name" value="DUF6824"/>
</dbReference>
<dbReference type="AlphaFoldDB" id="A0A7S0F790"/>
<feature type="region of interest" description="Disordered" evidence="1">
    <location>
        <begin position="1"/>
        <end position="36"/>
    </location>
</feature>
<gene>
    <name evidence="3" type="ORF">CAUS1442_LOCUS14919</name>
</gene>
<evidence type="ECO:0000313" key="3">
    <source>
        <dbReference type="EMBL" id="CAD8342784.1"/>
    </source>
</evidence>
<evidence type="ECO:0000256" key="1">
    <source>
        <dbReference type="SAM" id="MobiDB-lite"/>
    </source>
</evidence>
<organism evidence="3">
    <name type="scientific">Craspedostauros australis</name>
    <dbReference type="NCBI Taxonomy" id="1486917"/>
    <lineage>
        <taxon>Eukaryota</taxon>
        <taxon>Sar</taxon>
        <taxon>Stramenopiles</taxon>
        <taxon>Ochrophyta</taxon>
        <taxon>Bacillariophyta</taxon>
        <taxon>Bacillariophyceae</taxon>
        <taxon>Bacillariophycidae</taxon>
        <taxon>Naviculales</taxon>
        <taxon>Naviculaceae</taxon>
        <taxon>Craspedostauros</taxon>
    </lineage>
</organism>
<name>A0A7S0F790_9STRA</name>
<evidence type="ECO:0000259" key="2">
    <source>
        <dbReference type="Pfam" id="PF20710"/>
    </source>
</evidence>
<accession>A0A7S0F790</accession>
<dbReference type="Pfam" id="PF20710">
    <property type="entry name" value="DUF6824"/>
    <property type="match status" value="1"/>
</dbReference>
<reference evidence="3" key="1">
    <citation type="submission" date="2021-01" db="EMBL/GenBank/DDBJ databases">
        <authorList>
            <person name="Corre E."/>
            <person name="Pelletier E."/>
            <person name="Niang G."/>
            <person name="Scheremetjew M."/>
            <person name="Finn R."/>
            <person name="Kale V."/>
            <person name="Holt S."/>
            <person name="Cochrane G."/>
            <person name="Meng A."/>
            <person name="Brown T."/>
            <person name="Cohen L."/>
        </authorList>
    </citation>
    <scope>NUCLEOTIDE SEQUENCE</scope>
    <source>
        <strain evidence="3">CCMP3328</strain>
    </source>
</reference>
<dbReference type="EMBL" id="HBEF01024152">
    <property type="protein sequence ID" value="CAD8342784.1"/>
    <property type="molecule type" value="Transcribed_RNA"/>
</dbReference>
<feature type="domain" description="DUF6824" evidence="2">
    <location>
        <begin position="46"/>
        <end position="130"/>
    </location>
</feature>
<protein>
    <recommendedName>
        <fullName evidence="2">DUF6824 domain-containing protein</fullName>
    </recommendedName>
</protein>
<feature type="region of interest" description="Disordered" evidence="1">
    <location>
        <begin position="272"/>
        <end position="292"/>
    </location>
</feature>